<evidence type="ECO:0000256" key="2">
    <source>
        <dbReference type="ARBA" id="ARBA00022782"/>
    </source>
</evidence>
<dbReference type="GO" id="GO:0101006">
    <property type="term" value="F:protein histidine phosphatase activity"/>
    <property type="evidence" value="ECO:0007669"/>
    <property type="project" value="TreeGrafter"/>
</dbReference>
<proteinExistence type="predicted"/>
<dbReference type="SUPFAM" id="SSF143724">
    <property type="entry name" value="PHP14-like"/>
    <property type="match status" value="1"/>
</dbReference>
<evidence type="ECO:0000256" key="1">
    <source>
        <dbReference type="ARBA" id="ARBA00002508"/>
    </source>
</evidence>
<dbReference type="GO" id="GO:0007548">
    <property type="term" value="P:sex differentiation"/>
    <property type="evidence" value="ECO:0007669"/>
    <property type="project" value="UniProtKB-KW"/>
</dbReference>
<dbReference type="GO" id="GO:0030154">
    <property type="term" value="P:cell differentiation"/>
    <property type="evidence" value="ECO:0007669"/>
    <property type="project" value="UniProtKB-KW"/>
</dbReference>
<dbReference type="Pfam" id="PF05005">
    <property type="entry name" value="Ocnus"/>
    <property type="match status" value="1"/>
</dbReference>
<organism evidence="4 5">
    <name type="scientific">Candidatus Yanofskybacteria bacterium RIFCSPLOWO2_01_FULL_43_22</name>
    <dbReference type="NCBI Taxonomy" id="1802695"/>
    <lineage>
        <taxon>Bacteria</taxon>
        <taxon>Candidatus Yanofskyibacteriota</taxon>
    </lineage>
</organism>
<keyword evidence="2" id="KW-0221">Differentiation</keyword>
<dbReference type="PANTHER" id="PTHR12258:SF5">
    <property type="entry name" value="BCDNA.GH02250-RELATED"/>
    <property type="match status" value="1"/>
</dbReference>
<gene>
    <name evidence="4" type="ORF">A3A13_00495</name>
</gene>
<dbReference type="InterPro" id="IPR007702">
    <property type="entry name" value="Janus"/>
</dbReference>
<comment type="function">
    <text evidence="1">JanA and janB regulate somatic sex differentiation.</text>
</comment>
<accession>A0A1F8GIM9</accession>
<dbReference type="PANTHER" id="PTHR12258">
    <property type="entry name" value="JANUS-A/JANUS-B"/>
    <property type="match status" value="1"/>
</dbReference>
<dbReference type="STRING" id="1802695.A3A13_00495"/>
<comment type="caution">
    <text evidence="4">The sequence shown here is derived from an EMBL/GenBank/DDBJ whole genome shotgun (WGS) entry which is preliminary data.</text>
</comment>
<evidence type="ECO:0000313" key="5">
    <source>
        <dbReference type="Proteomes" id="UP000178911"/>
    </source>
</evidence>
<keyword evidence="3" id="KW-0726">Sexual differentiation</keyword>
<dbReference type="AlphaFoldDB" id="A0A1F8GIM9"/>
<evidence type="ECO:0000256" key="3">
    <source>
        <dbReference type="ARBA" id="ARBA00022928"/>
    </source>
</evidence>
<dbReference type="Gene3D" id="3.50.20.20">
    <property type="entry name" value="Janus/Ocnus"/>
    <property type="match status" value="1"/>
</dbReference>
<reference evidence="4 5" key="1">
    <citation type="journal article" date="2016" name="Nat. Commun.">
        <title>Thousands of microbial genomes shed light on interconnected biogeochemical processes in an aquifer system.</title>
        <authorList>
            <person name="Anantharaman K."/>
            <person name="Brown C.T."/>
            <person name="Hug L.A."/>
            <person name="Sharon I."/>
            <person name="Castelle C.J."/>
            <person name="Probst A.J."/>
            <person name="Thomas B.C."/>
            <person name="Singh A."/>
            <person name="Wilkins M.J."/>
            <person name="Karaoz U."/>
            <person name="Brodie E.L."/>
            <person name="Williams K.H."/>
            <person name="Hubbard S.S."/>
            <person name="Banfield J.F."/>
        </authorList>
    </citation>
    <scope>NUCLEOTIDE SEQUENCE [LARGE SCALE GENOMIC DNA]</scope>
</reference>
<sequence>MARQAKAYLVLSLSGERGTNMPSGLSQLPIVLIDERGGYKFIVAVVNDGETSKMVVRADASCEFHRDILRKLRFEAPGINAQCVGGGRINIDPIGKVIDIWSSSGDFGIEPNRAETVRLLSEAFPGFDVRQKNSR</sequence>
<evidence type="ECO:0000313" key="4">
    <source>
        <dbReference type="EMBL" id="OGN24546.1"/>
    </source>
</evidence>
<dbReference type="EMBL" id="MGKJ01000010">
    <property type="protein sequence ID" value="OGN24546.1"/>
    <property type="molecule type" value="Genomic_DNA"/>
</dbReference>
<name>A0A1F8GIM9_9BACT</name>
<protein>
    <submittedName>
        <fullName evidence="4">Uncharacterized protein</fullName>
    </submittedName>
</protein>
<dbReference type="Proteomes" id="UP000178911">
    <property type="component" value="Unassembled WGS sequence"/>
</dbReference>
<dbReference type="InterPro" id="IPR038596">
    <property type="entry name" value="Janus_sf"/>
</dbReference>
<dbReference type="GO" id="GO:0005829">
    <property type="term" value="C:cytosol"/>
    <property type="evidence" value="ECO:0007669"/>
    <property type="project" value="TreeGrafter"/>
</dbReference>